<keyword evidence="3" id="KW-1185">Reference proteome</keyword>
<dbReference type="InterPro" id="IPR011576">
    <property type="entry name" value="Pyridox_Oxase_N"/>
</dbReference>
<organism evidence="2 3">
    <name type="scientific">Clostridium tanneri</name>
    <dbReference type="NCBI Taxonomy" id="3037988"/>
    <lineage>
        <taxon>Bacteria</taxon>
        <taxon>Bacillati</taxon>
        <taxon>Bacillota</taxon>
        <taxon>Clostridia</taxon>
        <taxon>Eubacteriales</taxon>
        <taxon>Clostridiaceae</taxon>
        <taxon>Clostridium</taxon>
    </lineage>
</organism>
<feature type="domain" description="Pyridoxamine 5'-phosphate oxidase N-terminal" evidence="1">
    <location>
        <begin position="2"/>
        <end position="101"/>
    </location>
</feature>
<evidence type="ECO:0000259" key="1">
    <source>
        <dbReference type="Pfam" id="PF01243"/>
    </source>
</evidence>
<name>A0ABU4JR67_9CLOT</name>
<protein>
    <submittedName>
        <fullName evidence="2">Pyridoxamine 5'-phosphate oxidase family protein</fullName>
        <ecNumber evidence="2">1.-.-.-</ecNumber>
        <ecNumber evidence="2">1.4.3.5</ecNumber>
    </submittedName>
</protein>
<dbReference type="EMBL" id="JARUJP010000004">
    <property type="protein sequence ID" value="MDW8800451.1"/>
    <property type="molecule type" value="Genomic_DNA"/>
</dbReference>
<keyword evidence="2" id="KW-0560">Oxidoreductase</keyword>
<dbReference type="GO" id="GO:0004733">
    <property type="term" value="F:pyridoxamine phosphate oxidase activity"/>
    <property type="evidence" value="ECO:0007669"/>
    <property type="project" value="UniProtKB-EC"/>
</dbReference>
<evidence type="ECO:0000313" key="3">
    <source>
        <dbReference type="Proteomes" id="UP001281656"/>
    </source>
</evidence>
<evidence type="ECO:0000313" key="2">
    <source>
        <dbReference type="EMBL" id="MDW8800451.1"/>
    </source>
</evidence>
<dbReference type="SUPFAM" id="SSF50475">
    <property type="entry name" value="FMN-binding split barrel"/>
    <property type="match status" value="1"/>
</dbReference>
<dbReference type="Gene3D" id="2.30.110.10">
    <property type="entry name" value="Electron Transport, Fmn-binding Protein, Chain A"/>
    <property type="match status" value="1"/>
</dbReference>
<dbReference type="RefSeq" id="WP_261673178.1">
    <property type="nucleotide sequence ID" value="NZ_JARUJP010000004.1"/>
</dbReference>
<sequence length="123" mass="13604">MMPEKLLEILKYEGVVAIVTQGEQEPHVVNTWNSYIRVTGEDSFLIPAGYMKETEANIEKNNAVQLTIGSREVQGFNGPGTGFLIRGTAEFLKEGAKYDLIKVSFPWARAALEVKITSAVQTL</sequence>
<proteinExistence type="predicted"/>
<accession>A0ABU4JR67</accession>
<gene>
    <name evidence="2" type="ORF">P8V03_04700</name>
</gene>
<dbReference type="EC" id="1.4.3.5" evidence="2"/>
<dbReference type="InterPro" id="IPR012349">
    <property type="entry name" value="Split_barrel_FMN-bd"/>
</dbReference>
<dbReference type="EC" id="1.-.-.-" evidence="2"/>
<reference evidence="2 3" key="1">
    <citation type="submission" date="2023-04" db="EMBL/GenBank/DDBJ databases">
        <title>Clostridium tannerae sp. nov., isolated from the fecal material of an alpaca.</title>
        <authorList>
            <person name="Miller S."/>
            <person name="Hendry M."/>
            <person name="King J."/>
            <person name="Sankaranarayanan K."/>
            <person name="Lawson P.A."/>
        </authorList>
    </citation>
    <scope>NUCLEOTIDE SEQUENCE [LARGE SCALE GENOMIC DNA]</scope>
    <source>
        <strain evidence="2 3">A1-XYC3</strain>
    </source>
</reference>
<dbReference type="Pfam" id="PF01243">
    <property type="entry name" value="PNPOx_N"/>
    <property type="match status" value="1"/>
</dbReference>
<dbReference type="Proteomes" id="UP001281656">
    <property type="component" value="Unassembled WGS sequence"/>
</dbReference>
<comment type="caution">
    <text evidence="2">The sequence shown here is derived from an EMBL/GenBank/DDBJ whole genome shotgun (WGS) entry which is preliminary data.</text>
</comment>